<keyword evidence="2" id="KW-1185">Reference proteome</keyword>
<name>A0ABS8Y9G3_DATST</name>
<evidence type="ECO:0000313" key="2">
    <source>
        <dbReference type="Proteomes" id="UP000823775"/>
    </source>
</evidence>
<dbReference type="Proteomes" id="UP000823775">
    <property type="component" value="Unassembled WGS sequence"/>
</dbReference>
<sequence>MPWSLCATPSTVPRPDCAREEAAKTCPVRWHRSMLGNAQMPRTRPVEKTHSSSCPCLLHEIRALGSVSWRKIRVLVMCCDFKALSMLKTTEIMHIS</sequence>
<comment type="caution">
    <text evidence="1">The sequence shown here is derived from an EMBL/GenBank/DDBJ whole genome shotgun (WGS) entry which is preliminary data.</text>
</comment>
<dbReference type="EMBL" id="JACEIK010062920">
    <property type="protein sequence ID" value="MCE5167213.1"/>
    <property type="molecule type" value="Genomic_DNA"/>
</dbReference>
<evidence type="ECO:0000313" key="1">
    <source>
        <dbReference type="EMBL" id="MCE5167213.1"/>
    </source>
</evidence>
<reference evidence="1 2" key="1">
    <citation type="journal article" date="2021" name="BMC Genomics">
        <title>Datura genome reveals duplications of psychoactive alkaloid biosynthetic genes and high mutation rate following tissue culture.</title>
        <authorList>
            <person name="Rajewski A."/>
            <person name="Carter-House D."/>
            <person name="Stajich J."/>
            <person name="Litt A."/>
        </authorList>
    </citation>
    <scope>NUCLEOTIDE SEQUENCE [LARGE SCALE GENOMIC DNA]</scope>
    <source>
        <strain evidence="1">AR-01</strain>
    </source>
</reference>
<gene>
    <name evidence="1" type="ORF">HAX54_042579</name>
</gene>
<proteinExistence type="predicted"/>
<organism evidence="1 2">
    <name type="scientific">Datura stramonium</name>
    <name type="common">Jimsonweed</name>
    <name type="synonym">Common thornapple</name>
    <dbReference type="NCBI Taxonomy" id="4076"/>
    <lineage>
        <taxon>Eukaryota</taxon>
        <taxon>Viridiplantae</taxon>
        <taxon>Streptophyta</taxon>
        <taxon>Embryophyta</taxon>
        <taxon>Tracheophyta</taxon>
        <taxon>Spermatophyta</taxon>
        <taxon>Magnoliopsida</taxon>
        <taxon>eudicotyledons</taxon>
        <taxon>Gunneridae</taxon>
        <taxon>Pentapetalae</taxon>
        <taxon>asterids</taxon>
        <taxon>lamiids</taxon>
        <taxon>Solanales</taxon>
        <taxon>Solanaceae</taxon>
        <taxon>Solanoideae</taxon>
        <taxon>Datureae</taxon>
        <taxon>Datura</taxon>
    </lineage>
</organism>
<feature type="non-terminal residue" evidence="1">
    <location>
        <position position="96"/>
    </location>
</feature>
<accession>A0ABS8Y9G3</accession>
<protein>
    <submittedName>
        <fullName evidence="1">Uncharacterized protein</fullName>
    </submittedName>
</protein>